<dbReference type="InterPro" id="IPR015854">
    <property type="entry name" value="ABC_transpr_LolD-like"/>
</dbReference>
<reference evidence="2" key="1">
    <citation type="submission" date="2015-09" db="EMBL/GenBank/DDBJ databases">
        <title>Draft Genome Sequences of Two Novel Amoeba-resistant Intranuclear Bacteria, Candidatus Berkiella cookevillensis and Candidatus Berkiella aquae.</title>
        <authorList>
            <person name="Mehari Y.T."/>
            <person name="Arivett B.A."/>
            <person name="Farone A.L."/>
            <person name="Gunderson J.H."/>
            <person name="Farone M.B."/>
        </authorList>
    </citation>
    <scope>NUCLEOTIDE SEQUENCE [LARGE SCALE GENOMIC DNA]</scope>
    <source>
        <strain evidence="2">HT99</strain>
    </source>
</reference>
<organism evidence="2">
    <name type="scientific">Candidatus Berkiella aquae</name>
    <dbReference type="NCBI Taxonomy" id="295108"/>
    <lineage>
        <taxon>Bacteria</taxon>
        <taxon>Pseudomonadati</taxon>
        <taxon>Pseudomonadota</taxon>
        <taxon>Gammaproteobacteria</taxon>
        <taxon>Candidatus Berkiellales</taxon>
        <taxon>Candidatus Berkiellaceae</taxon>
        <taxon>Candidatus Berkiella</taxon>
    </lineage>
</organism>
<dbReference type="STRING" id="295108.HT99x_01445"/>
<keyword evidence="2" id="KW-0067">ATP-binding</keyword>
<dbReference type="EMBL" id="LKAJ01000004">
    <property type="protein sequence ID" value="KRG21692.1"/>
    <property type="molecule type" value="Genomic_DNA"/>
</dbReference>
<dbReference type="GO" id="GO:0016887">
    <property type="term" value="F:ATP hydrolysis activity"/>
    <property type="evidence" value="ECO:0007669"/>
    <property type="project" value="InterPro"/>
</dbReference>
<dbReference type="Gene3D" id="3.40.50.300">
    <property type="entry name" value="P-loop containing nucleotide triphosphate hydrolases"/>
    <property type="match status" value="1"/>
</dbReference>
<accession>A0A0Q9YLW6</accession>
<dbReference type="GO" id="GO:0005524">
    <property type="term" value="F:ATP binding"/>
    <property type="evidence" value="ECO:0007669"/>
    <property type="project" value="UniProtKB-KW"/>
</dbReference>
<keyword evidence="2" id="KW-0547">Nucleotide-binding</keyword>
<dbReference type="GO" id="GO:0022857">
    <property type="term" value="F:transmembrane transporter activity"/>
    <property type="evidence" value="ECO:0007669"/>
    <property type="project" value="TreeGrafter"/>
</dbReference>
<proteinExistence type="predicted"/>
<dbReference type="AlphaFoldDB" id="A0A0Q9YLW6"/>
<dbReference type="PANTHER" id="PTHR24220">
    <property type="entry name" value="IMPORT ATP-BINDING PROTEIN"/>
    <property type="match status" value="1"/>
</dbReference>
<feature type="domain" description="ABC transporter" evidence="1">
    <location>
        <begin position="42"/>
        <end position="77"/>
    </location>
</feature>
<evidence type="ECO:0000259" key="1">
    <source>
        <dbReference type="Pfam" id="PF00005"/>
    </source>
</evidence>
<dbReference type="GO" id="GO:0005886">
    <property type="term" value="C:plasma membrane"/>
    <property type="evidence" value="ECO:0007669"/>
    <property type="project" value="TreeGrafter"/>
</dbReference>
<name>A0A0Q9YLW6_9GAMM</name>
<dbReference type="Pfam" id="PF00005">
    <property type="entry name" value="ABC_tran"/>
    <property type="match status" value="1"/>
</dbReference>
<dbReference type="OrthoDB" id="9810134at2"/>
<dbReference type="PANTHER" id="PTHR24220:SF86">
    <property type="entry name" value="ABC TRANSPORTER ABCH.1"/>
    <property type="match status" value="1"/>
</dbReference>
<protein>
    <submittedName>
        <fullName evidence="2">Multidrug resistance ABC transporter ATP-binding/permease protein BmrA</fullName>
        <ecNumber evidence="2">3.6.3.-</ecNumber>
    </submittedName>
</protein>
<comment type="caution">
    <text evidence="2">The sequence shown here is derived from an EMBL/GenBank/DDBJ whole genome shotgun (WGS) entry which is preliminary data.</text>
</comment>
<dbReference type="EC" id="3.6.3.-" evidence="2"/>
<evidence type="ECO:0000313" key="2">
    <source>
        <dbReference type="EMBL" id="KRG21692.1"/>
    </source>
</evidence>
<dbReference type="CDD" id="cd00267">
    <property type="entry name" value="ABC_ATPase"/>
    <property type="match status" value="1"/>
</dbReference>
<sequence length="133" mass="15292">MLDAILYPSQKKATAQEIRKIKGLMRELSFNESIINDLEVVKDWFGPHLSDGEKQRIEIISAIMKKPDTLFMDEATSRVDHDAKTDNKGKIERLLKKHLPDTTIVYTDHNPSESGFCDNRIYLSNSRKAMAKR</sequence>
<dbReference type="InterPro" id="IPR003439">
    <property type="entry name" value="ABC_transporter-like_ATP-bd"/>
</dbReference>
<dbReference type="InterPro" id="IPR027417">
    <property type="entry name" value="P-loop_NTPase"/>
</dbReference>
<dbReference type="SUPFAM" id="SSF52540">
    <property type="entry name" value="P-loop containing nucleoside triphosphate hydrolases"/>
    <property type="match status" value="1"/>
</dbReference>
<keyword evidence="2" id="KW-0378">Hydrolase</keyword>
<gene>
    <name evidence="2" type="primary">bmrA</name>
    <name evidence="2" type="ORF">HT99x_01445</name>
</gene>